<feature type="region of interest" description="Disordered" evidence="3">
    <location>
        <begin position="22"/>
        <end position="76"/>
    </location>
</feature>
<dbReference type="Gene3D" id="3.90.70.10">
    <property type="entry name" value="Cysteine proteinases"/>
    <property type="match status" value="1"/>
</dbReference>
<evidence type="ECO:0000256" key="2">
    <source>
        <dbReference type="RuleBase" id="RU366025"/>
    </source>
</evidence>
<dbReference type="PROSITE" id="PS00973">
    <property type="entry name" value="USP_2"/>
    <property type="match status" value="1"/>
</dbReference>
<protein>
    <recommendedName>
        <fullName evidence="2">Ubiquitin carboxyl-terminal hydrolase</fullName>
        <ecNumber evidence="2">3.4.19.12</ecNumber>
    </recommendedName>
</protein>
<reference evidence="5 6" key="1">
    <citation type="submission" date="2020-08" db="EMBL/GenBank/DDBJ databases">
        <title>Aphidius gifuensis genome sequencing and assembly.</title>
        <authorList>
            <person name="Du Z."/>
        </authorList>
    </citation>
    <scope>NUCLEOTIDE SEQUENCE [LARGE SCALE GENOMIC DNA]</scope>
    <source>
        <strain evidence="5">YNYX2018</strain>
        <tissue evidence="5">Adults</tissue>
    </source>
</reference>
<dbReference type="EC" id="3.4.19.12" evidence="2"/>
<dbReference type="Pfam" id="PF00443">
    <property type="entry name" value="UCH"/>
    <property type="match status" value="1"/>
</dbReference>
<feature type="domain" description="USP" evidence="4">
    <location>
        <begin position="548"/>
        <end position="881"/>
    </location>
</feature>
<sequence length="890" mass="100146">MPFHRGDHPGAVAVSYSTNMAPLSPSRRYSSSTSTTTSGIGSTTTTTKFNSYRSPSSTLERTSYTTTTSSYQLQPKRIHCSPARSVSSYNDINSSKYLSTSSASSTISSSSSSNNNRERNGLTPISNLSSEEFYQKYSPKNYEPNIHKTSSNNTTTINGHSKLYSTPSSLLNELPGGDERDSINRDYRDRSYSNDTSVSDRWTSPTSTLRQTIRRSTSIIGNGHNDDTNEVIQQSTNHHINNNINNHNNHQQKQQQCIENNFLNVDNIIINNFDDNNTNNKNNNCLNTIDNKLITDNIDNFKYNQYYKNTTIDETRHIANSSLTSSSCPSNNSLTNITFKSSSNFLKKSLSLKNINSSIADDKSAWFLSSTNNNIIDKLIINNNFNTQVCNLRLNDLDDVNIDNCKDNKWMTTTTTEIITTTTTTTANDLHKDNTLIDIKNNVIDDTEASLDDTDVDKNITNNNHDVLDDNNCKIINYGDDTTKPSTSRNNNYFLWNDKIDDSTNSTTPVGVHQAVYRGISDSIEESGNARSARSRIPGRRDDNYGLNGLRNIGNTCFMNSVIQCLSNTRPLLEYLLNEQYLNDINTTTSSMKGALIKAFAQVIHELWESSGERVVNTTALKTQIQKFAPRFMGYAQQDAQEFLRYLLEGLHEDVNRVTIKPQPILTDIPDHYTDSHKAAEGWKRYLRSEDSTVVDDFVGQLRSSLHCTSCDHESITLDPFWDLSLPIPARSGTVKLNQCLEHFTKVETLDGDEKPTCSKCQMRRKCTKSFRIQKFPKILVIHLKRFSPTERFRSKLSVLVDFPLTGLDFSAFAAPGVQGCTYNLYGVANHSGTPYSGHYTAYCKHPYSGDWHEYNDSRVTTVSGSSVVSSEAYVLFYEQQQQQPLVPHL</sequence>
<evidence type="ECO:0000313" key="5">
    <source>
        <dbReference type="EMBL" id="KAF7994680.1"/>
    </source>
</evidence>
<dbReference type="GO" id="GO:0004843">
    <property type="term" value="F:cysteine-type deubiquitinase activity"/>
    <property type="evidence" value="ECO:0007669"/>
    <property type="project" value="UniProtKB-UniRule"/>
</dbReference>
<keyword evidence="2" id="KW-0378">Hydrolase</keyword>
<keyword evidence="6" id="KW-1185">Reference proteome</keyword>
<dbReference type="PANTHER" id="PTHR21646">
    <property type="entry name" value="UBIQUITIN CARBOXYL-TERMINAL HYDROLASE"/>
    <property type="match status" value="1"/>
</dbReference>
<proteinExistence type="inferred from homology"/>
<feature type="compositionally biased region" description="Polar residues" evidence="3">
    <location>
        <begin position="147"/>
        <end position="171"/>
    </location>
</feature>
<comment type="catalytic activity">
    <reaction evidence="1 2">
        <text>Thiol-dependent hydrolysis of ester, thioester, amide, peptide and isopeptide bonds formed by the C-terminal Gly of ubiquitin (a 76-residue protein attached to proteins as an intracellular targeting signal).</text>
        <dbReference type="EC" id="3.4.19.12"/>
    </reaction>
</comment>
<dbReference type="GO" id="GO:0006508">
    <property type="term" value="P:proteolysis"/>
    <property type="evidence" value="ECO:0007669"/>
    <property type="project" value="UniProtKB-KW"/>
</dbReference>
<dbReference type="InterPro" id="IPR028889">
    <property type="entry name" value="USP"/>
</dbReference>
<dbReference type="OrthoDB" id="265306at2759"/>
<dbReference type="PROSITE" id="PS50235">
    <property type="entry name" value="USP_3"/>
    <property type="match status" value="1"/>
</dbReference>
<feature type="compositionally biased region" description="Polar residues" evidence="3">
    <location>
        <begin position="193"/>
        <end position="210"/>
    </location>
</feature>
<feature type="compositionally biased region" description="Basic and acidic residues" evidence="3">
    <location>
        <begin position="177"/>
        <end position="192"/>
    </location>
</feature>
<evidence type="ECO:0000259" key="4">
    <source>
        <dbReference type="PROSITE" id="PS50235"/>
    </source>
</evidence>
<comment type="caution">
    <text evidence="5">The sequence shown here is derived from an EMBL/GenBank/DDBJ whole genome shotgun (WGS) entry which is preliminary data.</text>
</comment>
<dbReference type="GO" id="GO:0016579">
    <property type="term" value="P:protein deubiquitination"/>
    <property type="evidence" value="ECO:0007669"/>
    <property type="project" value="InterPro"/>
</dbReference>
<dbReference type="CDD" id="cd02674">
    <property type="entry name" value="Peptidase_C19R"/>
    <property type="match status" value="1"/>
</dbReference>
<keyword evidence="2" id="KW-0788">Thiol protease</keyword>
<dbReference type="Proteomes" id="UP000639338">
    <property type="component" value="Unassembled WGS sequence"/>
</dbReference>
<dbReference type="PANTHER" id="PTHR21646:SF23">
    <property type="entry name" value="UBIQUITIN CARBOXYL-TERMINAL HYDROLASE USP2"/>
    <property type="match status" value="1"/>
</dbReference>
<feature type="compositionally biased region" description="Low complexity" evidence="3">
    <location>
        <begin position="100"/>
        <end position="115"/>
    </location>
</feature>
<gene>
    <name evidence="5" type="ORF">HCN44_004152</name>
</gene>
<dbReference type="AlphaFoldDB" id="A0A834XWD2"/>
<evidence type="ECO:0000256" key="1">
    <source>
        <dbReference type="ARBA" id="ARBA00000707"/>
    </source>
</evidence>
<dbReference type="InterPro" id="IPR018200">
    <property type="entry name" value="USP_CS"/>
</dbReference>
<evidence type="ECO:0000313" key="6">
    <source>
        <dbReference type="Proteomes" id="UP000639338"/>
    </source>
</evidence>
<dbReference type="PROSITE" id="PS00972">
    <property type="entry name" value="USP_1"/>
    <property type="match status" value="1"/>
</dbReference>
<accession>A0A834XWD2</accession>
<evidence type="ECO:0000256" key="3">
    <source>
        <dbReference type="SAM" id="MobiDB-lite"/>
    </source>
</evidence>
<feature type="compositionally biased region" description="Polar residues" evidence="3">
    <location>
        <begin position="123"/>
        <end position="132"/>
    </location>
</feature>
<feature type="compositionally biased region" description="Low complexity" evidence="3">
    <location>
        <begin position="56"/>
        <end position="70"/>
    </location>
</feature>
<comment type="similarity">
    <text evidence="2">Belongs to the peptidase C19 family.</text>
</comment>
<feature type="region of interest" description="Disordered" evidence="3">
    <location>
        <begin position="100"/>
        <end position="210"/>
    </location>
</feature>
<dbReference type="InterPro" id="IPR038765">
    <property type="entry name" value="Papain-like_cys_pep_sf"/>
</dbReference>
<dbReference type="EMBL" id="JACMRX010000002">
    <property type="protein sequence ID" value="KAF7994680.1"/>
    <property type="molecule type" value="Genomic_DNA"/>
</dbReference>
<keyword evidence="2" id="KW-0833">Ubl conjugation pathway</keyword>
<name>A0A834XWD2_APHGI</name>
<organism evidence="5 6">
    <name type="scientific">Aphidius gifuensis</name>
    <name type="common">Parasitoid wasp</name>
    <dbReference type="NCBI Taxonomy" id="684658"/>
    <lineage>
        <taxon>Eukaryota</taxon>
        <taxon>Metazoa</taxon>
        <taxon>Ecdysozoa</taxon>
        <taxon>Arthropoda</taxon>
        <taxon>Hexapoda</taxon>
        <taxon>Insecta</taxon>
        <taxon>Pterygota</taxon>
        <taxon>Neoptera</taxon>
        <taxon>Endopterygota</taxon>
        <taxon>Hymenoptera</taxon>
        <taxon>Apocrita</taxon>
        <taxon>Ichneumonoidea</taxon>
        <taxon>Braconidae</taxon>
        <taxon>Aphidiinae</taxon>
        <taxon>Aphidius</taxon>
    </lineage>
</organism>
<dbReference type="InterPro" id="IPR050185">
    <property type="entry name" value="Ub_carboxyl-term_hydrolase"/>
</dbReference>
<keyword evidence="2" id="KW-0645">Protease</keyword>
<dbReference type="InterPro" id="IPR001394">
    <property type="entry name" value="Peptidase_C19_UCH"/>
</dbReference>
<dbReference type="SUPFAM" id="SSF54001">
    <property type="entry name" value="Cysteine proteinases"/>
    <property type="match status" value="1"/>
</dbReference>
<dbReference type="FunFam" id="3.90.70.10:FF:000083">
    <property type="entry name" value="Uncharacterized protein, isoform B"/>
    <property type="match status" value="1"/>
</dbReference>
<feature type="compositionally biased region" description="Low complexity" evidence="3">
    <location>
        <begin position="30"/>
        <end position="47"/>
    </location>
</feature>